<evidence type="ECO:0000256" key="6">
    <source>
        <dbReference type="ARBA" id="ARBA00022475"/>
    </source>
</evidence>
<evidence type="ECO:0000256" key="7">
    <source>
        <dbReference type="ARBA" id="ARBA00022519"/>
    </source>
</evidence>
<feature type="transmembrane region" description="Helical" evidence="12">
    <location>
        <begin position="15"/>
        <end position="38"/>
    </location>
</feature>
<dbReference type="InterPro" id="IPR052075">
    <property type="entry name" value="Heme_exporter_D"/>
</dbReference>
<evidence type="ECO:0000256" key="12">
    <source>
        <dbReference type="RuleBase" id="RU363101"/>
    </source>
</evidence>
<keyword evidence="6 12" id="KW-1003">Cell membrane</keyword>
<dbReference type="EMBL" id="AYKF01000099">
    <property type="protein sequence ID" value="ROO26696.1"/>
    <property type="molecule type" value="Genomic_DNA"/>
</dbReference>
<accession>A0A423PM60</accession>
<gene>
    <name evidence="13" type="ORF">SAHL_12280</name>
</gene>
<proteinExistence type="inferred from homology"/>
<comment type="caution">
    <text evidence="13">The sequence shown here is derived from an EMBL/GenBank/DDBJ whole genome shotgun (WGS) entry which is preliminary data.</text>
</comment>
<keyword evidence="10 12" id="KW-1133">Transmembrane helix</keyword>
<dbReference type="RefSeq" id="WP_123591700.1">
    <property type="nucleotide sequence ID" value="NZ_AYKF01000099.1"/>
</dbReference>
<evidence type="ECO:0000256" key="9">
    <source>
        <dbReference type="ARBA" id="ARBA00022748"/>
    </source>
</evidence>
<protein>
    <recommendedName>
        <fullName evidence="4 12">Heme exporter protein D</fullName>
    </recommendedName>
</protein>
<evidence type="ECO:0000256" key="5">
    <source>
        <dbReference type="ARBA" id="ARBA00022448"/>
    </source>
</evidence>
<keyword evidence="5 12" id="KW-0813">Transport</keyword>
<sequence>MTSWQAFWAMGGYGAFVWSSYGIAAVVLLANVIVPLVAHRRLKRRIRNEEFDD</sequence>
<comment type="subcellular location">
    <subcellularLocation>
        <location evidence="2 12">Cell inner membrane</location>
        <topology evidence="2 12">Single-pass membrane protein</topology>
    </subcellularLocation>
</comment>
<evidence type="ECO:0000256" key="11">
    <source>
        <dbReference type="ARBA" id="ARBA00023136"/>
    </source>
</evidence>
<evidence type="ECO:0000256" key="10">
    <source>
        <dbReference type="ARBA" id="ARBA00022989"/>
    </source>
</evidence>
<evidence type="ECO:0000256" key="8">
    <source>
        <dbReference type="ARBA" id="ARBA00022692"/>
    </source>
</evidence>
<dbReference type="GO" id="GO:0017004">
    <property type="term" value="P:cytochrome complex assembly"/>
    <property type="evidence" value="ECO:0007669"/>
    <property type="project" value="UniProtKB-KW"/>
</dbReference>
<keyword evidence="9 12" id="KW-0201">Cytochrome c-type biogenesis</keyword>
<dbReference type="GO" id="GO:0015886">
    <property type="term" value="P:heme transport"/>
    <property type="evidence" value="ECO:0007669"/>
    <property type="project" value="InterPro"/>
</dbReference>
<keyword evidence="11 12" id="KW-0472">Membrane</keyword>
<keyword evidence="8 12" id="KW-0812">Transmembrane</keyword>
<dbReference type="NCBIfam" id="TIGR03141">
    <property type="entry name" value="cytochro_ccmD"/>
    <property type="match status" value="1"/>
</dbReference>
<name>A0A423PM60_9GAMM</name>
<evidence type="ECO:0000256" key="3">
    <source>
        <dbReference type="ARBA" id="ARBA00008741"/>
    </source>
</evidence>
<dbReference type="InterPro" id="IPR007078">
    <property type="entry name" value="Haem_export_protD_CcmD"/>
</dbReference>
<dbReference type="GO" id="GO:1903607">
    <property type="term" value="P:cytochrome c biosynthetic process"/>
    <property type="evidence" value="ECO:0007669"/>
    <property type="project" value="TreeGrafter"/>
</dbReference>
<comment type="function">
    <text evidence="1 12">Required for the export of heme to the periplasm for the biogenesis of c-type cytochromes.</text>
</comment>
<evidence type="ECO:0000313" key="14">
    <source>
        <dbReference type="Proteomes" id="UP000285123"/>
    </source>
</evidence>
<organism evidence="13 14">
    <name type="scientific">Salinisphaera orenii YIM 95161</name>
    <dbReference type="NCBI Taxonomy" id="1051139"/>
    <lineage>
        <taxon>Bacteria</taxon>
        <taxon>Pseudomonadati</taxon>
        <taxon>Pseudomonadota</taxon>
        <taxon>Gammaproteobacteria</taxon>
        <taxon>Salinisphaerales</taxon>
        <taxon>Salinisphaeraceae</taxon>
        <taxon>Salinisphaera</taxon>
    </lineage>
</organism>
<keyword evidence="7 12" id="KW-0997">Cell inner membrane</keyword>
<dbReference type="GO" id="GO:0005886">
    <property type="term" value="C:plasma membrane"/>
    <property type="evidence" value="ECO:0007669"/>
    <property type="project" value="UniProtKB-SubCell"/>
</dbReference>
<dbReference type="Pfam" id="PF04995">
    <property type="entry name" value="CcmD"/>
    <property type="match status" value="1"/>
</dbReference>
<reference evidence="13 14" key="1">
    <citation type="submission" date="2013-10" db="EMBL/GenBank/DDBJ databases">
        <title>Salinisphaera halophila YIM 95161 Genome Sequencing.</title>
        <authorList>
            <person name="Lai Q."/>
            <person name="Li C."/>
            <person name="Shao Z."/>
        </authorList>
    </citation>
    <scope>NUCLEOTIDE SEQUENCE [LARGE SCALE GENOMIC DNA]</scope>
    <source>
        <strain evidence="13 14">YIM 95161</strain>
    </source>
</reference>
<comment type="similarity">
    <text evidence="3 12">Belongs to the CcmD/CycX/HelD family.</text>
</comment>
<dbReference type="PANTHER" id="PTHR37531:SF1">
    <property type="entry name" value="HEME EXPORTER PROTEIN D"/>
    <property type="match status" value="1"/>
</dbReference>
<evidence type="ECO:0000313" key="13">
    <source>
        <dbReference type="EMBL" id="ROO26696.1"/>
    </source>
</evidence>
<dbReference type="AlphaFoldDB" id="A0A423PM60"/>
<dbReference type="PANTHER" id="PTHR37531">
    <property type="entry name" value="HEME EXPORTER PROTEIN D"/>
    <property type="match status" value="1"/>
</dbReference>
<evidence type="ECO:0000256" key="2">
    <source>
        <dbReference type="ARBA" id="ARBA00004377"/>
    </source>
</evidence>
<dbReference type="Proteomes" id="UP000285123">
    <property type="component" value="Unassembled WGS sequence"/>
</dbReference>
<evidence type="ECO:0000256" key="1">
    <source>
        <dbReference type="ARBA" id="ARBA00002442"/>
    </source>
</evidence>
<evidence type="ECO:0000256" key="4">
    <source>
        <dbReference type="ARBA" id="ARBA00016461"/>
    </source>
</evidence>